<evidence type="ECO:0000259" key="10">
    <source>
        <dbReference type="Pfam" id="PF02706"/>
    </source>
</evidence>
<dbReference type="Pfam" id="PF02706">
    <property type="entry name" value="Wzz"/>
    <property type="match status" value="1"/>
</dbReference>
<dbReference type="InterPro" id="IPR050445">
    <property type="entry name" value="Bact_polysacc_biosynth/exp"/>
</dbReference>
<organism evidence="11 12">
    <name type="scientific">Lactobacillus delbrueckii subsp. bulgaricus</name>
    <dbReference type="NCBI Taxonomy" id="1585"/>
    <lineage>
        <taxon>Bacteria</taxon>
        <taxon>Bacillati</taxon>
        <taxon>Bacillota</taxon>
        <taxon>Bacilli</taxon>
        <taxon>Lactobacillales</taxon>
        <taxon>Lactobacillaceae</taxon>
        <taxon>Lactobacillus</taxon>
    </lineage>
</organism>
<evidence type="ECO:0000256" key="4">
    <source>
        <dbReference type="ARBA" id="ARBA00022475"/>
    </source>
</evidence>
<dbReference type="PANTHER" id="PTHR32309:SF31">
    <property type="entry name" value="CAPSULAR EXOPOLYSACCHARIDE FAMILY"/>
    <property type="match status" value="1"/>
</dbReference>
<evidence type="ECO:0000256" key="8">
    <source>
        <dbReference type="ARBA" id="ARBA00045736"/>
    </source>
</evidence>
<comment type="subcellular location">
    <subcellularLocation>
        <location evidence="1">Cell membrane</location>
        <topology evidence="1">Multi-pass membrane protein</topology>
    </subcellularLocation>
</comment>
<reference evidence="11" key="1">
    <citation type="submission" date="2023-04" db="EMBL/GenBank/DDBJ databases">
        <title>Draft genome sequences of Lactobacillus delbrueckii subsp. bulgaricus ME-900 and ME-901 with improved acid tolerance.</title>
        <authorList>
            <person name="Ishida T."/>
            <person name="Yamamoto E."/>
            <person name="Koizumi A."/>
            <person name="Fujiwara S."/>
            <person name="Makino S."/>
            <person name="Kano H."/>
            <person name="Kimura K."/>
        </authorList>
    </citation>
    <scope>NUCLEOTIDE SEQUENCE</scope>
    <source>
        <strain evidence="11">ME-900</strain>
    </source>
</reference>
<dbReference type="AlphaFoldDB" id="A0AAV5PIU0"/>
<evidence type="ECO:0000256" key="6">
    <source>
        <dbReference type="ARBA" id="ARBA00022989"/>
    </source>
</evidence>
<evidence type="ECO:0000256" key="1">
    <source>
        <dbReference type="ARBA" id="ARBA00004651"/>
    </source>
</evidence>
<dbReference type="GO" id="GO:0005886">
    <property type="term" value="C:plasma membrane"/>
    <property type="evidence" value="ECO:0007669"/>
    <property type="project" value="UniProtKB-SubCell"/>
</dbReference>
<proteinExistence type="inferred from homology"/>
<name>A0AAV5PIU0_LACDE</name>
<evidence type="ECO:0000313" key="12">
    <source>
        <dbReference type="Proteomes" id="UP001165243"/>
    </source>
</evidence>
<dbReference type="PANTHER" id="PTHR32309">
    <property type="entry name" value="TYROSINE-PROTEIN KINASE"/>
    <property type="match status" value="1"/>
</dbReference>
<dbReference type="EMBL" id="BSWK01000028">
    <property type="protein sequence ID" value="GMB87238.1"/>
    <property type="molecule type" value="Genomic_DNA"/>
</dbReference>
<feature type="transmembrane region" description="Helical" evidence="9">
    <location>
        <begin position="20"/>
        <end position="47"/>
    </location>
</feature>
<comment type="function">
    <text evidence="8">Required for CpsD phosphorylation. Involved in the regulation of capsular polysaccharide biosynthesis. May be part of a complex that directs the coordinated polymerization and export to the cell surface of the capsular polysaccharide.</text>
</comment>
<evidence type="ECO:0000313" key="11">
    <source>
        <dbReference type="EMBL" id="GMB87238.1"/>
    </source>
</evidence>
<dbReference type="InterPro" id="IPR003856">
    <property type="entry name" value="LPS_length_determ_N"/>
</dbReference>
<keyword evidence="4" id="KW-1003">Cell membrane</keyword>
<evidence type="ECO:0000256" key="9">
    <source>
        <dbReference type="SAM" id="Phobius"/>
    </source>
</evidence>
<feature type="domain" description="Polysaccharide chain length determinant N-terminal" evidence="10">
    <location>
        <begin position="11"/>
        <end position="60"/>
    </location>
</feature>
<evidence type="ECO:0000256" key="5">
    <source>
        <dbReference type="ARBA" id="ARBA00022692"/>
    </source>
</evidence>
<sequence>MNNFYSMADTTLTLKELTKLIWKNLLLIVIVTALFGGLAYGTANYLLPARYTASMDFVAKGKITQGGFTKWQARSQNEQAANGFQNIAISPGVIDHTTNEIDNVSPAALRENITVCSTPRSNTYTLTVTSSSPEKAKKKLKVVAKNFKKEFKLEYKQGRKAMPTKEMRRMYLKPILPTVLVKSIKFKDKTRVVKSYPNVKFAAAIGTATGFLLATWGSIYWRLRRSYR</sequence>
<feature type="transmembrane region" description="Helical" evidence="9">
    <location>
        <begin position="201"/>
        <end position="223"/>
    </location>
</feature>
<gene>
    <name evidence="11" type="ORF">ME0900_16120</name>
</gene>
<evidence type="ECO:0000256" key="3">
    <source>
        <dbReference type="ARBA" id="ARBA00020739"/>
    </source>
</evidence>
<evidence type="ECO:0000256" key="7">
    <source>
        <dbReference type="ARBA" id="ARBA00023136"/>
    </source>
</evidence>
<dbReference type="Proteomes" id="UP001165243">
    <property type="component" value="Unassembled WGS sequence"/>
</dbReference>
<keyword evidence="6 9" id="KW-1133">Transmembrane helix</keyword>
<accession>A0AAV5PIU0</accession>
<keyword evidence="5 9" id="KW-0812">Transmembrane</keyword>
<protein>
    <recommendedName>
        <fullName evidence="3">Capsular polysaccharide biosynthesis protein CpsC</fullName>
    </recommendedName>
</protein>
<comment type="similarity">
    <text evidence="2">Belongs to the CpsC/CapA family.</text>
</comment>
<evidence type="ECO:0000256" key="2">
    <source>
        <dbReference type="ARBA" id="ARBA00006683"/>
    </source>
</evidence>
<dbReference type="RefSeq" id="WP_014565312.1">
    <property type="nucleotide sequence ID" value="NZ_BSWJ01000037.1"/>
</dbReference>
<keyword evidence="7 9" id="KW-0472">Membrane</keyword>
<comment type="caution">
    <text evidence="11">The sequence shown here is derived from an EMBL/GenBank/DDBJ whole genome shotgun (WGS) entry which is preliminary data.</text>
</comment>